<keyword evidence="2" id="KW-0808">Transferase</keyword>
<dbReference type="GO" id="GO:0016301">
    <property type="term" value="F:kinase activity"/>
    <property type="evidence" value="ECO:0007669"/>
    <property type="project" value="UniProtKB-KW"/>
</dbReference>
<keyword evidence="2" id="KW-0670">Pyruvate</keyword>
<protein>
    <submittedName>
        <fullName evidence="2">Frameshifted pyruvate kinase M2</fullName>
    </submittedName>
</protein>
<name>Q9UN47_HUMAN</name>
<evidence type="ECO:0000313" key="2">
    <source>
        <dbReference type="EMBL" id="AAD47249.1"/>
    </source>
</evidence>
<keyword evidence="2" id="KW-0418">Kinase</keyword>
<dbReference type="PeptideAtlas" id="Q9UN47"/>
<feature type="non-terminal residue" evidence="2">
    <location>
        <position position="1"/>
    </location>
</feature>
<evidence type="ECO:0000256" key="1">
    <source>
        <dbReference type="SAM" id="MobiDB-lite"/>
    </source>
</evidence>
<reference evidence="2" key="2">
    <citation type="journal article" date="2004" name="DNA Cell Biol.">
        <title>Dominant negative effect of novel mutations in pyruvate kinase-M2.</title>
        <authorList>
            <person name="Anitha M."/>
            <person name="Kaur G."/>
            <person name="Baquer N.Z."/>
            <person name="Bamezai R."/>
        </authorList>
    </citation>
    <scope>NUCLEOTIDE SEQUENCE</scope>
</reference>
<feature type="compositionally biased region" description="Pro residues" evidence="1">
    <location>
        <begin position="29"/>
        <end position="39"/>
    </location>
</feature>
<dbReference type="EMBL" id="AF157693">
    <property type="protein sequence ID" value="AAD47249.1"/>
    <property type="molecule type" value="Genomic_DNA"/>
</dbReference>
<sequence>IAREAEAAIYHLQLFEELRRLAPITSDPQKPPPWVPWRPPSSAAVGP</sequence>
<proteinExistence type="predicted"/>
<feature type="region of interest" description="Disordered" evidence="1">
    <location>
        <begin position="24"/>
        <end position="47"/>
    </location>
</feature>
<organism evidence="2">
    <name type="scientific">Homo sapiens</name>
    <name type="common">Human</name>
    <dbReference type="NCBI Taxonomy" id="9606"/>
    <lineage>
        <taxon>Eukaryota</taxon>
        <taxon>Metazoa</taxon>
        <taxon>Chordata</taxon>
        <taxon>Craniata</taxon>
        <taxon>Vertebrata</taxon>
        <taxon>Euteleostomi</taxon>
        <taxon>Mammalia</taxon>
        <taxon>Eutheria</taxon>
        <taxon>Euarchontoglires</taxon>
        <taxon>Primates</taxon>
        <taxon>Haplorrhini</taxon>
        <taxon>Catarrhini</taxon>
        <taxon>Hominidae</taxon>
        <taxon>Homo</taxon>
    </lineage>
</organism>
<reference evidence="2" key="1">
    <citation type="submission" date="1999-06" db="EMBL/GenBank/DDBJ databases">
        <title>Frame shift mutation in the inter-subunit contact domain region of the pyruvate kinase M2 gene in a Bloom syndrome cell line.</title>
        <authorList>
            <person name="Bamezai R.N.K."/>
            <person name="Anitha M."/>
            <person name="Saha A."/>
        </authorList>
    </citation>
    <scope>NUCLEOTIDE SEQUENCE</scope>
</reference>
<dbReference type="AlphaFoldDB" id="Q9UN47"/>
<accession>Q9UN47</accession>